<reference evidence="2 3" key="1">
    <citation type="submission" date="2019-04" db="EMBL/GenBank/DDBJ databases">
        <authorList>
            <person name="Wiafe-Kwakye C.S."/>
            <person name="Molloy S.D."/>
            <person name="Garlena R.A."/>
            <person name="Russell D.A."/>
            <person name="Pope W.H."/>
            <person name="Jacobs-Sera D."/>
            <person name="Hatfull G.F."/>
        </authorList>
    </citation>
    <scope>NUCLEOTIDE SEQUENCE [LARGE SCALE GENOMIC DNA]</scope>
</reference>
<accession>A0A4Y6EGW1</accession>
<dbReference type="EMBL" id="MK801729">
    <property type="protein sequence ID" value="QDF17963.1"/>
    <property type="molecule type" value="Genomic_DNA"/>
</dbReference>
<dbReference type="GeneID" id="77930257"/>
<dbReference type="RefSeq" id="YP_010654409.1">
    <property type="nucleotide sequence ID" value="NC_070811.1"/>
</dbReference>
<dbReference type="KEGG" id="vg:77930257"/>
<evidence type="ECO:0000313" key="3">
    <source>
        <dbReference type="Proteomes" id="UP000320867"/>
    </source>
</evidence>
<evidence type="ECO:0000313" key="2">
    <source>
        <dbReference type="EMBL" id="QDF17963.1"/>
    </source>
</evidence>
<organism evidence="2 3">
    <name type="scientific">Gordonia phage Clark</name>
    <dbReference type="NCBI Taxonomy" id="2588133"/>
    <lineage>
        <taxon>Viruses</taxon>
        <taxon>Duplodnaviria</taxon>
        <taxon>Heunggongvirae</taxon>
        <taxon>Uroviricota</taxon>
        <taxon>Caudoviricetes</taxon>
        <taxon>Beenievirus</taxon>
        <taxon>Beenievirus clark</taxon>
    </lineage>
</organism>
<evidence type="ECO:0000256" key="1">
    <source>
        <dbReference type="SAM" id="MobiDB-lite"/>
    </source>
</evidence>
<name>A0A4Y6EGW1_9CAUD</name>
<dbReference type="Proteomes" id="UP000320867">
    <property type="component" value="Segment"/>
</dbReference>
<feature type="compositionally biased region" description="Acidic residues" evidence="1">
    <location>
        <begin position="33"/>
        <end position="51"/>
    </location>
</feature>
<protein>
    <submittedName>
        <fullName evidence="2">Uncharacterized protein</fullName>
    </submittedName>
</protein>
<sequence length="51" mass="5163">MMAVPESDLFSGTALHLGGEQDTDDGAPAGDEAAVDEAAVDDELVDDGDVE</sequence>
<gene>
    <name evidence="2" type="primary">14</name>
    <name evidence="2" type="ORF">SEA_CLARK_14</name>
</gene>
<feature type="region of interest" description="Disordered" evidence="1">
    <location>
        <begin position="1"/>
        <end position="51"/>
    </location>
</feature>
<proteinExistence type="predicted"/>
<keyword evidence="3" id="KW-1185">Reference proteome</keyword>